<feature type="region of interest" description="Disordered" evidence="4">
    <location>
        <begin position="28"/>
        <end position="53"/>
    </location>
</feature>
<dbReference type="GO" id="GO:0005886">
    <property type="term" value="C:plasma membrane"/>
    <property type="evidence" value="ECO:0007669"/>
    <property type="project" value="TreeGrafter"/>
</dbReference>
<protein>
    <submittedName>
        <fullName evidence="7">Type II/IV secretion system protein</fullName>
    </submittedName>
</protein>
<dbReference type="PANTHER" id="PTHR30258:SF2">
    <property type="entry name" value="COMG OPERON PROTEIN 1"/>
    <property type="match status" value="1"/>
</dbReference>
<evidence type="ECO:0000256" key="5">
    <source>
        <dbReference type="SAM" id="Phobius"/>
    </source>
</evidence>
<evidence type="ECO:0000256" key="4">
    <source>
        <dbReference type="SAM" id="MobiDB-lite"/>
    </source>
</evidence>
<feature type="domain" description="Bacterial type II secretion system protein E" evidence="6">
    <location>
        <begin position="436"/>
        <end position="450"/>
    </location>
</feature>
<dbReference type="InterPro" id="IPR001482">
    <property type="entry name" value="T2SS/T4SS_dom"/>
</dbReference>
<evidence type="ECO:0000256" key="1">
    <source>
        <dbReference type="ARBA" id="ARBA00006611"/>
    </source>
</evidence>
<reference evidence="7" key="1">
    <citation type="journal article" date="2020" name="mSystems">
        <title>Genome- and Community-Level Interaction Insights into Carbon Utilization and Element Cycling Functions of Hydrothermarchaeota in Hydrothermal Sediment.</title>
        <authorList>
            <person name="Zhou Z."/>
            <person name="Liu Y."/>
            <person name="Xu W."/>
            <person name="Pan J."/>
            <person name="Luo Z.H."/>
            <person name="Li M."/>
        </authorList>
    </citation>
    <scope>NUCLEOTIDE SEQUENCE [LARGE SCALE GENOMIC DNA]</scope>
    <source>
        <strain evidence="7">SpSt-508</strain>
    </source>
</reference>
<evidence type="ECO:0000313" key="7">
    <source>
        <dbReference type="EMBL" id="HGT39577.1"/>
    </source>
</evidence>
<dbReference type="CDD" id="cd01129">
    <property type="entry name" value="PulE-GspE-like"/>
    <property type="match status" value="1"/>
</dbReference>
<keyword evidence="3" id="KW-0067">ATP-binding</keyword>
<accession>A0A7C4LNK5</accession>
<comment type="caution">
    <text evidence="7">The sequence shown here is derived from an EMBL/GenBank/DDBJ whole genome shotgun (WGS) entry which is preliminary data.</text>
</comment>
<feature type="compositionally biased region" description="Low complexity" evidence="4">
    <location>
        <begin position="39"/>
        <end position="53"/>
    </location>
</feature>
<evidence type="ECO:0000256" key="2">
    <source>
        <dbReference type="ARBA" id="ARBA00022741"/>
    </source>
</evidence>
<dbReference type="InterPro" id="IPR027417">
    <property type="entry name" value="P-loop_NTPase"/>
</dbReference>
<dbReference type="GO" id="GO:0005524">
    <property type="term" value="F:ATP binding"/>
    <property type="evidence" value="ECO:0007669"/>
    <property type="project" value="UniProtKB-KW"/>
</dbReference>
<dbReference type="Pfam" id="PF00437">
    <property type="entry name" value="T2SSE"/>
    <property type="match status" value="1"/>
</dbReference>
<dbReference type="GO" id="GO:0016887">
    <property type="term" value="F:ATP hydrolysis activity"/>
    <property type="evidence" value="ECO:0007669"/>
    <property type="project" value="TreeGrafter"/>
</dbReference>
<gene>
    <name evidence="7" type="ORF">ENS64_09995</name>
</gene>
<dbReference type="Gene3D" id="3.40.50.300">
    <property type="entry name" value="P-loop containing nucleotide triphosphate hydrolases"/>
    <property type="match status" value="1"/>
</dbReference>
<dbReference type="PANTHER" id="PTHR30258">
    <property type="entry name" value="TYPE II SECRETION SYSTEM PROTEIN GSPE-RELATED"/>
    <property type="match status" value="1"/>
</dbReference>
<name>A0A7C4LNK5_9PLAN</name>
<keyword evidence="5" id="KW-0472">Membrane</keyword>
<feature type="transmembrane region" description="Helical" evidence="5">
    <location>
        <begin position="90"/>
        <end position="110"/>
    </location>
</feature>
<evidence type="ECO:0000256" key="3">
    <source>
        <dbReference type="ARBA" id="ARBA00022840"/>
    </source>
</evidence>
<proteinExistence type="inferred from homology"/>
<keyword evidence="5" id="KW-1133">Transmembrane helix</keyword>
<dbReference type="AlphaFoldDB" id="A0A7C4LNK5"/>
<sequence length="620" mass="67835">MRIVWIGITVLMAVMLWFAGDSGAQPPGVTVPAPGPGGSPSAEAPGGSAPGAVPRPYTSRGPDAYPSVPGGFFRGVSGTRPDLAGFYFNWFKLIYLLGLLGLWLWTANWIDGDAHALKVRAEFWNGVVLVCGVLGFLLGLCSPNFGLAFIAMTSGYAAPMGLYVYERNQRVPESGKVLTPRHIQSVATRVLGRLGIDLTSKHITASVAGPPIRLIGKSGKGRDEVDRSRQVENSRGYLAAKELIYDAILRRATDIHLEPKEDETQVRLRIDGVMHVAEPFDRATGDAIVNIFKVLSAMDITERRKPQDGSFRAEMEGREIDFRVATQGLHAGEKMSIRILDQSSSVRTLSDLGMRKQMMDQIIQIVQQPHGMFLSCGPTGAGKSTTLYAALREIDAYENNIITIEDPVEYKMDNVTQIEINTKAGQTFAGSLRSVLRQDPDVVMIGEIRDGETAKIACQAANTGHMVFSTVHANDTITALSRLIDLGVEPFLLADSLSAILGQRLVRKLCNDCKEAYKPSIDELQRAGLPADKVEKFYRPPKNPVATCPTCNGLGYIGRIGVFELFVLTDRIRDMIRENQGMTAVKAEARKNGMLYMKEEGLRLVVKGITSLDELLRVVK</sequence>
<evidence type="ECO:0000259" key="6">
    <source>
        <dbReference type="PROSITE" id="PS00662"/>
    </source>
</evidence>
<feature type="transmembrane region" description="Helical" evidence="5">
    <location>
        <begin position="122"/>
        <end position="140"/>
    </location>
</feature>
<dbReference type="PROSITE" id="PS00662">
    <property type="entry name" value="T2SP_E"/>
    <property type="match status" value="1"/>
</dbReference>
<dbReference type="SUPFAM" id="SSF52540">
    <property type="entry name" value="P-loop containing nucleoside triphosphate hydrolases"/>
    <property type="match status" value="1"/>
</dbReference>
<comment type="similarity">
    <text evidence="1">Belongs to the GSP E family.</text>
</comment>
<organism evidence="7">
    <name type="scientific">Schlesneria paludicola</name>
    <dbReference type="NCBI Taxonomy" id="360056"/>
    <lineage>
        <taxon>Bacteria</taxon>
        <taxon>Pseudomonadati</taxon>
        <taxon>Planctomycetota</taxon>
        <taxon>Planctomycetia</taxon>
        <taxon>Planctomycetales</taxon>
        <taxon>Planctomycetaceae</taxon>
        <taxon>Schlesneria</taxon>
    </lineage>
</organism>
<dbReference type="Gene3D" id="3.30.450.90">
    <property type="match status" value="1"/>
</dbReference>
<dbReference type="EMBL" id="DSVQ01000012">
    <property type="protein sequence ID" value="HGT39577.1"/>
    <property type="molecule type" value="Genomic_DNA"/>
</dbReference>
<keyword evidence="5" id="KW-0812">Transmembrane</keyword>
<keyword evidence="2" id="KW-0547">Nucleotide-binding</keyword>